<sequence>MQFQWDWLCFSVLLFSAVGAESQASEVEVEDFDKNSENANVDKGAPTLEVVYKTPMPTGEVYFTETFDDGILSGWVLSQTKKEDTDEDIAKYDGKSNCFLIAWQVSRLDWGPTAWRCVWEEVQQKDRPLLCQACLAGGLKRTRSVERQGGTRRSGFEPGCYMSTLTAGSRGECKWSQVAELSLALFVVTVKQPCLPSRYLSLRSSAPLLSAWRLLPSPPSHRRP</sequence>
<protein>
    <submittedName>
        <fullName evidence="1">Uncharacterized protein</fullName>
    </submittedName>
</protein>
<proteinExistence type="predicted"/>
<dbReference type="EMBL" id="CM037623">
    <property type="protein sequence ID" value="KAH7988502.1"/>
    <property type="molecule type" value="Genomic_DNA"/>
</dbReference>
<dbReference type="Proteomes" id="UP000827872">
    <property type="component" value="Linkage Group LG10"/>
</dbReference>
<comment type="caution">
    <text evidence="1">The sequence shown here is derived from an EMBL/GenBank/DDBJ whole genome shotgun (WGS) entry which is preliminary data.</text>
</comment>
<reference evidence="1" key="1">
    <citation type="submission" date="2021-08" db="EMBL/GenBank/DDBJ databases">
        <title>The first chromosome-level gecko genome reveals the dynamic sex chromosomes of Neotropical dwarf geckos (Sphaerodactylidae: Sphaerodactylus).</title>
        <authorList>
            <person name="Pinto B.J."/>
            <person name="Keating S.E."/>
            <person name="Gamble T."/>
        </authorList>
    </citation>
    <scope>NUCLEOTIDE SEQUENCE</scope>
    <source>
        <strain evidence="1">TG3544</strain>
    </source>
</reference>
<name>A0ACB8E857_9SAUR</name>
<gene>
    <name evidence="1" type="ORF">K3G42_017568</name>
</gene>
<accession>A0ACB8E857</accession>
<evidence type="ECO:0000313" key="1">
    <source>
        <dbReference type="EMBL" id="KAH7988502.1"/>
    </source>
</evidence>
<organism evidence="1 2">
    <name type="scientific">Sphaerodactylus townsendi</name>
    <dbReference type="NCBI Taxonomy" id="933632"/>
    <lineage>
        <taxon>Eukaryota</taxon>
        <taxon>Metazoa</taxon>
        <taxon>Chordata</taxon>
        <taxon>Craniata</taxon>
        <taxon>Vertebrata</taxon>
        <taxon>Euteleostomi</taxon>
        <taxon>Lepidosauria</taxon>
        <taxon>Squamata</taxon>
        <taxon>Bifurcata</taxon>
        <taxon>Gekkota</taxon>
        <taxon>Sphaerodactylidae</taxon>
        <taxon>Sphaerodactylus</taxon>
    </lineage>
</organism>
<keyword evidence="2" id="KW-1185">Reference proteome</keyword>
<evidence type="ECO:0000313" key="2">
    <source>
        <dbReference type="Proteomes" id="UP000827872"/>
    </source>
</evidence>